<proteinExistence type="predicted"/>
<accession>A0A166NTT4</accession>
<keyword evidence="3" id="KW-1185">Reference proteome</keyword>
<dbReference type="AlphaFoldDB" id="A0A166NTT4"/>
<feature type="compositionally biased region" description="Polar residues" evidence="1">
    <location>
        <begin position="165"/>
        <end position="176"/>
    </location>
</feature>
<evidence type="ECO:0000313" key="3">
    <source>
        <dbReference type="Proteomes" id="UP000076532"/>
    </source>
</evidence>
<name>A0A166NTT4_9AGAM</name>
<gene>
    <name evidence="2" type="ORF">FIBSPDRAFT_388826</name>
</gene>
<evidence type="ECO:0000256" key="1">
    <source>
        <dbReference type="SAM" id="MobiDB-lite"/>
    </source>
</evidence>
<dbReference type="Proteomes" id="UP000076532">
    <property type="component" value="Unassembled WGS sequence"/>
</dbReference>
<organism evidence="2 3">
    <name type="scientific">Athelia psychrophila</name>
    <dbReference type="NCBI Taxonomy" id="1759441"/>
    <lineage>
        <taxon>Eukaryota</taxon>
        <taxon>Fungi</taxon>
        <taxon>Dikarya</taxon>
        <taxon>Basidiomycota</taxon>
        <taxon>Agaricomycotina</taxon>
        <taxon>Agaricomycetes</taxon>
        <taxon>Agaricomycetidae</taxon>
        <taxon>Atheliales</taxon>
        <taxon>Atheliaceae</taxon>
        <taxon>Athelia</taxon>
    </lineage>
</organism>
<sequence length="176" mass="19586">MSHLRHYQRHIFRSASCRVCTSASHKVQVLQKKVGSNNGCFARNATRPFLLADPLIERNRATDNSSLKLLPPRGNLLHRSLSGDMTTAVADLVTATVRVRLDSAVIQALFHDCVRVIHFICHNSSCTTLRLVRPFLPPSPLSVISYRRRRGSSLDRASVPATQHPHGSTTITMALR</sequence>
<dbReference type="EMBL" id="KV417521">
    <property type="protein sequence ID" value="KZP25373.1"/>
    <property type="molecule type" value="Genomic_DNA"/>
</dbReference>
<feature type="region of interest" description="Disordered" evidence="1">
    <location>
        <begin position="154"/>
        <end position="176"/>
    </location>
</feature>
<protein>
    <submittedName>
        <fullName evidence="2">Uncharacterized protein</fullName>
    </submittedName>
</protein>
<reference evidence="2 3" key="1">
    <citation type="journal article" date="2016" name="Mol. Biol. Evol.">
        <title>Comparative Genomics of Early-Diverging Mushroom-Forming Fungi Provides Insights into the Origins of Lignocellulose Decay Capabilities.</title>
        <authorList>
            <person name="Nagy L.G."/>
            <person name="Riley R."/>
            <person name="Tritt A."/>
            <person name="Adam C."/>
            <person name="Daum C."/>
            <person name="Floudas D."/>
            <person name="Sun H."/>
            <person name="Yadav J.S."/>
            <person name="Pangilinan J."/>
            <person name="Larsson K.H."/>
            <person name="Matsuura K."/>
            <person name="Barry K."/>
            <person name="Labutti K."/>
            <person name="Kuo R."/>
            <person name="Ohm R.A."/>
            <person name="Bhattacharya S.S."/>
            <person name="Shirouzu T."/>
            <person name="Yoshinaga Y."/>
            <person name="Martin F.M."/>
            <person name="Grigoriev I.V."/>
            <person name="Hibbett D.S."/>
        </authorList>
    </citation>
    <scope>NUCLEOTIDE SEQUENCE [LARGE SCALE GENOMIC DNA]</scope>
    <source>
        <strain evidence="2 3">CBS 109695</strain>
    </source>
</reference>
<evidence type="ECO:0000313" key="2">
    <source>
        <dbReference type="EMBL" id="KZP25373.1"/>
    </source>
</evidence>